<keyword evidence="1" id="KW-1133">Transmembrane helix</keyword>
<keyword evidence="1" id="KW-0812">Transmembrane</keyword>
<sequence length="201" mass="21286">MKSGRAEATEGVEQRLATTLHAFPGLSLITVPPSQLKSPPTREGVRVLRGGRLPRLGELTDEVYGVIRELWEQSGCRIEGYGRTLVVHDPSGYVITLTQQEGDDPILTVASPPIPARLIDPPLLAGLLGGLALGCIGPCSAVGPMTLFPSLAGLAAPFWGWIPLYLLIGVGSVWRPETRRFGAGLLISGALVGVTVAWVFS</sequence>
<accession>A0A4R6JZR7</accession>
<dbReference type="RefSeq" id="WP_133876287.1">
    <property type="nucleotide sequence ID" value="NZ_BOMD01000062.1"/>
</dbReference>
<feature type="transmembrane region" description="Helical" evidence="1">
    <location>
        <begin position="154"/>
        <end position="174"/>
    </location>
</feature>
<dbReference type="AlphaFoldDB" id="A0A4R6JZR7"/>
<evidence type="ECO:0000313" key="2">
    <source>
        <dbReference type="EMBL" id="TDO42390.1"/>
    </source>
</evidence>
<feature type="transmembrane region" description="Helical" evidence="1">
    <location>
        <begin position="181"/>
        <end position="200"/>
    </location>
</feature>
<organism evidence="2 3">
    <name type="scientific">Paractinoplanes brasiliensis</name>
    <dbReference type="NCBI Taxonomy" id="52695"/>
    <lineage>
        <taxon>Bacteria</taxon>
        <taxon>Bacillati</taxon>
        <taxon>Actinomycetota</taxon>
        <taxon>Actinomycetes</taxon>
        <taxon>Micromonosporales</taxon>
        <taxon>Micromonosporaceae</taxon>
        <taxon>Paractinoplanes</taxon>
    </lineage>
</organism>
<proteinExistence type="predicted"/>
<dbReference type="OrthoDB" id="3291954at2"/>
<reference evidence="2 3" key="1">
    <citation type="submission" date="2019-03" db="EMBL/GenBank/DDBJ databases">
        <title>Sequencing the genomes of 1000 actinobacteria strains.</title>
        <authorList>
            <person name="Klenk H.-P."/>
        </authorList>
    </citation>
    <scope>NUCLEOTIDE SEQUENCE [LARGE SCALE GENOMIC DNA]</scope>
    <source>
        <strain evidence="2 3">DSM 43805</strain>
    </source>
</reference>
<protein>
    <submittedName>
        <fullName evidence="2">Uncharacterized protein</fullName>
    </submittedName>
</protein>
<evidence type="ECO:0000313" key="3">
    <source>
        <dbReference type="Proteomes" id="UP000294901"/>
    </source>
</evidence>
<keyword evidence="3" id="KW-1185">Reference proteome</keyword>
<dbReference type="EMBL" id="SNWR01000001">
    <property type="protein sequence ID" value="TDO42390.1"/>
    <property type="molecule type" value="Genomic_DNA"/>
</dbReference>
<evidence type="ECO:0000256" key="1">
    <source>
        <dbReference type="SAM" id="Phobius"/>
    </source>
</evidence>
<gene>
    <name evidence="2" type="ORF">C8E87_6161</name>
</gene>
<keyword evidence="1" id="KW-0472">Membrane</keyword>
<feature type="transmembrane region" description="Helical" evidence="1">
    <location>
        <begin position="123"/>
        <end position="148"/>
    </location>
</feature>
<name>A0A4R6JZR7_9ACTN</name>
<comment type="caution">
    <text evidence="2">The sequence shown here is derived from an EMBL/GenBank/DDBJ whole genome shotgun (WGS) entry which is preliminary data.</text>
</comment>
<dbReference type="Proteomes" id="UP000294901">
    <property type="component" value="Unassembled WGS sequence"/>
</dbReference>